<keyword evidence="3" id="KW-0540">Nuclease</keyword>
<dbReference type="PANTHER" id="PTHR33317">
    <property type="entry name" value="POLYNUCLEOTIDYL TRANSFERASE, RIBONUCLEASE H-LIKE SUPERFAMILY PROTEIN"/>
    <property type="match status" value="1"/>
</dbReference>
<gene>
    <name evidence="6" type="ORF">METZ01_LOCUS98018</name>
</gene>
<evidence type="ECO:0000256" key="4">
    <source>
        <dbReference type="ARBA" id="ARBA00022801"/>
    </source>
</evidence>
<dbReference type="InterPro" id="IPR012337">
    <property type="entry name" value="RNaseH-like_sf"/>
</dbReference>
<name>A0A381VY32_9ZZZZ</name>
<evidence type="ECO:0000313" key="6">
    <source>
        <dbReference type="EMBL" id="SVA45164.1"/>
    </source>
</evidence>
<dbReference type="SUPFAM" id="SSF53098">
    <property type="entry name" value="Ribonuclease H-like"/>
    <property type="match status" value="1"/>
</dbReference>
<dbReference type="CDD" id="cd16964">
    <property type="entry name" value="YqgF"/>
    <property type="match status" value="1"/>
</dbReference>
<dbReference type="EMBL" id="UINC01010126">
    <property type="protein sequence ID" value="SVA45164.1"/>
    <property type="molecule type" value="Genomic_DNA"/>
</dbReference>
<dbReference type="HAMAP" id="MF_00651">
    <property type="entry name" value="Nuclease_YqgF"/>
    <property type="match status" value="1"/>
</dbReference>
<protein>
    <recommendedName>
        <fullName evidence="5">YqgF/RNase H-like domain-containing protein</fullName>
    </recommendedName>
</protein>
<evidence type="ECO:0000259" key="5">
    <source>
        <dbReference type="SMART" id="SM00732"/>
    </source>
</evidence>
<dbReference type="Gene3D" id="3.30.420.140">
    <property type="entry name" value="YqgF/RNase H-like domain"/>
    <property type="match status" value="1"/>
</dbReference>
<accession>A0A381VY32</accession>
<dbReference type="NCBIfam" id="TIGR00250">
    <property type="entry name" value="RNAse_H_YqgF"/>
    <property type="match status" value="1"/>
</dbReference>
<evidence type="ECO:0000256" key="3">
    <source>
        <dbReference type="ARBA" id="ARBA00022722"/>
    </source>
</evidence>
<dbReference type="InterPro" id="IPR037027">
    <property type="entry name" value="YqgF/RNaseH-like_dom_sf"/>
</dbReference>
<feature type="domain" description="YqgF/RNase H-like" evidence="5">
    <location>
        <begin position="2"/>
        <end position="101"/>
    </location>
</feature>
<evidence type="ECO:0000256" key="1">
    <source>
        <dbReference type="ARBA" id="ARBA00022490"/>
    </source>
</evidence>
<sequence>MGRILGIDYGDSRIGLALSDPLKIIASPFRTIPNKGDDWVIRDLKAIISEKEIECFVVGLPIGLKGQDTHQTKKVRAFAHTITILNIPIHLQDERLSSVSAEKSLIQQNIKTGHNKHMIDERAAAIFLQQFLDLTRVK</sequence>
<dbReference type="GO" id="GO:0004518">
    <property type="term" value="F:nuclease activity"/>
    <property type="evidence" value="ECO:0007669"/>
    <property type="project" value="UniProtKB-KW"/>
</dbReference>
<dbReference type="GO" id="GO:0005829">
    <property type="term" value="C:cytosol"/>
    <property type="evidence" value="ECO:0007669"/>
    <property type="project" value="TreeGrafter"/>
</dbReference>
<dbReference type="GO" id="GO:0000967">
    <property type="term" value="P:rRNA 5'-end processing"/>
    <property type="evidence" value="ECO:0007669"/>
    <property type="project" value="TreeGrafter"/>
</dbReference>
<dbReference type="AlphaFoldDB" id="A0A381VY32"/>
<proteinExistence type="inferred from homology"/>
<dbReference type="PANTHER" id="PTHR33317:SF4">
    <property type="entry name" value="POLYNUCLEOTIDYL TRANSFERASE, RIBONUCLEASE H-LIKE SUPERFAMILY PROTEIN"/>
    <property type="match status" value="1"/>
</dbReference>
<keyword evidence="2" id="KW-0690">Ribosome biogenesis</keyword>
<organism evidence="6">
    <name type="scientific">marine metagenome</name>
    <dbReference type="NCBI Taxonomy" id="408172"/>
    <lineage>
        <taxon>unclassified sequences</taxon>
        <taxon>metagenomes</taxon>
        <taxon>ecological metagenomes</taxon>
    </lineage>
</organism>
<evidence type="ECO:0000256" key="2">
    <source>
        <dbReference type="ARBA" id="ARBA00022517"/>
    </source>
</evidence>
<dbReference type="SMART" id="SM00732">
    <property type="entry name" value="YqgFc"/>
    <property type="match status" value="1"/>
</dbReference>
<keyword evidence="4" id="KW-0378">Hydrolase</keyword>
<keyword evidence="1" id="KW-0963">Cytoplasm</keyword>
<dbReference type="Pfam" id="PF03652">
    <property type="entry name" value="RuvX"/>
    <property type="match status" value="1"/>
</dbReference>
<dbReference type="InterPro" id="IPR006641">
    <property type="entry name" value="YqgF/RNaseH-like_dom"/>
</dbReference>
<reference evidence="6" key="1">
    <citation type="submission" date="2018-05" db="EMBL/GenBank/DDBJ databases">
        <authorList>
            <person name="Lanie J.A."/>
            <person name="Ng W.-L."/>
            <person name="Kazmierczak K.M."/>
            <person name="Andrzejewski T.M."/>
            <person name="Davidsen T.M."/>
            <person name="Wayne K.J."/>
            <person name="Tettelin H."/>
            <person name="Glass J.I."/>
            <person name="Rusch D."/>
            <person name="Podicherti R."/>
            <person name="Tsui H.-C.T."/>
            <person name="Winkler M.E."/>
        </authorList>
    </citation>
    <scope>NUCLEOTIDE SEQUENCE</scope>
</reference>
<dbReference type="GO" id="GO:0016787">
    <property type="term" value="F:hydrolase activity"/>
    <property type="evidence" value="ECO:0007669"/>
    <property type="project" value="UniProtKB-KW"/>
</dbReference>
<dbReference type="InterPro" id="IPR005227">
    <property type="entry name" value="YqgF"/>
</dbReference>